<name>A0A8K0PI26_9PEZI</name>
<feature type="compositionally biased region" description="Polar residues" evidence="1">
    <location>
        <begin position="1"/>
        <end position="21"/>
    </location>
</feature>
<evidence type="ECO:0000313" key="2">
    <source>
        <dbReference type="EMBL" id="KAG8629117.1"/>
    </source>
</evidence>
<proteinExistence type="predicted"/>
<keyword evidence="3" id="KW-1185">Reference proteome</keyword>
<dbReference type="EMBL" id="JAESVG020000003">
    <property type="protein sequence ID" value="KAG8629117.1"/>
    <property type="molecule type" value="Genomic_DNA"/>
</dbReference>
<dbReference type="OrthoDB" id="627262at2759"/>
<feature type="region of interest" description="Disordered" evidence="1">
    <location>
        <begin position="1"/>
        <end position="24"/>
    </location>
</feature>
<dbReference type="Proteomes" id="UP000809789">
    <property type="component" value="Unassembled WGS sequence"/>
</dbReference>
<evidence type="ECO:0000313" key="3">
    <source>
        <dbReference type="Proteomes" id="UP000809789"/>
    </source>
</evidence>
<sequence length="125" mass="13543">MSHTSETNGTTRDNSSFPTSVDDQHDELMASLSADTIMFGTRRIRTPTTLPAFATVRGTLTSHLTTPTFPHAAATTPYQLDTTRDLSAVSPELHSELTASLAADTIVVATPGRRRQGTTRPAFRR</sequence>
<reference evidence="2" key="1">
    <citation type="submission" date="2021-07" db="EMBL/GenBank/DDBJ databases">
        <title>Elsinoe batatas strain:CRI-CJ2 Genome sequencing and assembly.</title>
        <authorList>
            <person name="Huang L."/>
        </authorList>
    </citation>
    <scope>NUCLEOTIDE SEQUENCE</scope>
    <source>
        <strain evidence="2">CRI-CJ2</strain>
    </source>
</reference>
<protein>
    <submittedName>
        <fullName evidence="2">Uncharacterized protein</fullName>
    </submittedName>
</protein>
<evidence type="ECO:0000256" key="1">
    <source>
        <dbReference type="SAM" id="MobiDB-lite"/>
    </source>
</evidence>
<organism evidence="2 3">
    <name type="scientific">Elsinoe batatas</name>
    <dbReference type="NCBI Taxonomy" id="2601811"/>
    <lineage>
        <taxon>Eukaryota</taxon>
        <taxon>Fungi</taxon>
        <taxon>Dikarya</taxon>
        <taxon>Ascomycota</taxon>
        <taxon>Pezizomycotina</taxon>
        <taxon>Dothideomycetes</taxon>
        <taxon>Dothideomycetidae</taxon>
        <taxon>Myriangiales</taxon>
        <taxon>Elsinoaceae</taxon>
        <taxon>Elsinoe</taxon>
    </lineage>
</organism>
<comment type="caution">
    <text evidence="2">The sequence shown here is derived from an EMBL/GenBank/DDBJ whole genome shotgun (WGS) entry which is preliminary data.</text>
</comment>
<gene>
    <name evidence="2" type="ORF">KVT40_002982</name>
</gene>
<dbReference type="AlphaFoldDB" id="A0A8K0PI26"/>
<accession>A0A8K0PI26</accession>